<keyword evidence="1" id="KW-0378">Hydrolase</keyword>
<name>A0A6A6D5X3_9PEZI</name>
<dbReference type="GO" id="GO:0016787">
    <property type="term" value="F:hydrolase activity"/>
    <property type="evidence" value="ECO:0007669"/>
    <property type="project" value="UniProtKB-KW"/>
</dbReference>
<keyword evidence="2" id="KW-0347">Helicase</keyword>
<accession>A0A6A6D5X3</accession>
<gene>
    <name evidence="4" type="ORF">K469DRAFT_518224</name>
</gene>
<feature type="non-terminal residue" evidence="4">
    <location>
        <position position="79"/>
    </location>
</feature>
<evidence type="ECO:0000259" key="3">
    <source>
        <dbReference type="SMART" id="SM01178"/>
    </source>
</evidence>
<sequence>RKTALQDRALFNKAQRAFVSWVQAYSKHAASSIFRVADLDWADIANAWGLLRMAKMPELKKTWPDGDHNLRLDVDFDSY</sequence>
<dbReference type="EMBL" id="ML994769">
    <property type="protein sequence ID" value="KAF2174811.1"/>
    <property type="molecule type" value="Genomic_DNA"/>
</dbReference>
<dbReference type="Pfam" id="PF13959">
    <property type="entry name" value="CTE_SPB4"/>
    <property type="match status" value="1"/>
</dbReference>
<evidence type="ECO:0000256" key="1">
    <source>
        <dbReference type="ARBA" id="ARBA00022801"/>
    </source>
</evidence>
<feature type="non-terminal residue" evidence="4">
    <location>
        <position position="1"/>
    </location>
</feature>
<keyword evidence="2" id="KW-0547">Nucleotide-binding</keyword>
<dbReference type="GO" id="GO:0004386">
    <property type="term" value="F:helicase activity"/>
    <property type="evidence" value="ECO:0007669"/>
    <property type="project" value="UniProtKB-KW"/>
</dbReference>
<keyword evidence="5" id="KW-1185">Reference proteome</keyword>
<evidence type="ECO:0000313" key="4">
    <source>
        <dbReference type="EMBL" id="KAF2174811.1"/>
    </source>
</evidence>
<keyword evidence="2" id="KW-0067">ATP-binding</keyword>
<feature type="domain" description="ATP-dependent rRNA helicase SPB4-like C-terminal extension" evidence="3">
    <location>
        <begin position="1"/>
        <end position="58"/>
    </location>
</feature>
<dbReference type="InterPro" id="IPR025313">
    <property type="entry name" value="SPB4-like_CTE"/>
</dbReference>
<proteinExistence type="predicted"/>
<organism evidence="4 5">
    <name type="scientific">Zopfia rhizophila CBS 207.26</name>
    <dbReference type="NCBI Taxonomy" id="1314779"/>
    <lineage>
        <taxon>Eukaryota</taxon>
        <taxon>Fungi</taxon>
        <taxon>Dikarya</taxon>
        <taxon>Ascomycota</taxon>
        <taxon>Pezizomycotina</taxon>
        <taxon>Dothideomycetes</taxon>
        <taxon>Dothideomycetes incertae sedis</taxon>
        <taxon>Zopfiaceae</taxon>
        <taxon>Zopfia</taxon>
    </lineage>
</organism>
<evidence type="ECO:0000313" key="5">
    <source>
        <dbReference type="Proteomes" id="UP000800200"/>
    </source>
</evidence>
<dbReference type="Proteomes" id="UP000800200">
    <property type="component" value="Unassembled WGS sequence"/>
</dbReference>
<protein>
    <recommendedName>
        <fullName evidence="3">ATP-dependent rRNA helicase SPB4-like C-terminal extension domain-containing protein</fullName>
    </recommendedName>
</protein>
<dbReference type="SMART" id="SM01178">
    <property type="entry name" value="DUF4217"/>
    <property type="match status" value="1"/>
</dbReference>
<dbReference type="AlphaFoldDB" id="A0A6A6D5X3"/>
<reference evidence="4" key="1">
    <citation type="journal article" date="2020" name="Stud. Mycol.">
        <title>101 Dothideomycetes genomes: a test case for predicting lifestyles and emergence of pathogens.</title>
        <authorList>
            <person name="Haridas S."/>
            <person name="Albert R."/>
            <person name="Binder M."/>
            <person name="Bloem J."/>
            <person name="Labutti K."/>
            <person name="Salamov A."/>
            <person name="Andreopoulos B."/>
            <person name="Baker S."/>
            <person name="Barry K."/>
            <person name="Bills G."/>
            <person name="Bluhm B."/>
            <person name="Cannon C."/>
            <person name="Castanera R."/>
            <person name="Culley D."/>
            <person name="Daum C."/>
            <person name="Ezra D."/>
            <person name="Gonzalez J."/>
            <person name="Henrissat B."/>
            <person name="Kuo A."/>
            <person name="Liang C."/>
            <person name="Lipzen A."/>
            <person name="Lutzoni F."/>
            <person name="Magnuson J."/>
            <person name="Mondo S."/>
            <person name="Nolan M."/>
            <person name="Ohm R."/>
            <person name="Pangilinan J."/>
            <person name="Park H.-J."/>
            <person name="Ramirez L."/>
            <person name="Alfaro M."/>
            <person name="Sun H."/>
            <person name="Tritt A."/>
            <person name="Yoshinaga Y."/>
            <person name="Zwiers L.-H."/>
            <person name="Turgeon B."/>
            <person name="Goodwin S."/>
            <person name="Spatafora J."/>
            <person name="Crous P."/>
            <person name="Grigoriev I."/>
        </authorList>
    </citation>
    <scope>NUCLEOTIDE SEQUENCE</scope>
    <source>
        <strain evidence="4">CBS 207.26</strain>
    </source>
</reference>
<dbReference type="OrthoDB" id="7396459at2759"/>
<evidence type="ECO:0000256" key="2">
    <source>
        <dbReference type="ARBA" id="ARBA00022806"/>
    </source>
</evidence>